<evidence type="ECO:0000256" key="10">
    <source>
        <dbReference type="ARBA" id="ARBA00022989"/>
    </source>
</evidence>
<evidence type="ECO:0000256" key="17">
    <source>
        <dbReference type="PROSITE-ProRule" id="PRU00703"/>
    </source>
</evidence>
<dbReference type="GO" id="GO:0006508">
    <property type="term" value="P:proteolysis"/>
    <property type="evidence" value="ECO:0007669"/>
    <property type="project" value="UniProtKB-KW"/>
</dbReference>
<keyword evidence="7" id="KW-0677">Repeat</keyword>
<feature type="binding site" evidence="16">
    <location>
        <position position="62"/>
    </location>
    <ligand>
        <name>Zn(2+)</name>
        <dbReference type="ChEBI" id="CHEBI:29105"/>
        <note>catalytic</note>
    </ligand>
</feature>
<dbReference type="InterPro" id="IPR046342">
    <property type="entry name" value="CBS_dom_sf"/>
</dbReference>
<evidence type="ECO:0000259" key="19">
    <source>
        <dbReference type="PROSITE" id="PS51371"/>
    </source>
</evidence>
<feature type="domain" description="CBS" evidence="19">
    <location>
        <begin position="300"/>
        <end position="356"/>
    </location>
</feature>
<evidence type="ECO:0000256" key="14">
    <source>
        <dbReference type="PIRNR" id="PIRNR006404"/>
    </source>
</evidence>
<dbReference type="Gene3D" id="3.10.580.10">
    <property type="entry name" value="CBS-domain"/>
    <property type="match status" value="1"/>
</dbReference>
<dbReference type="SUPFAM" id="SSF54631">
    <property type="entry name" value="CBS-domain pair"/>
    <property type="match status" value="1"/>
</dbReference>
<dbReference type="PIRSF" id="PIRSF006404">
    <property type="entry name" value="UCP006404_Pept_M50_CBS"/>
    <property type="match status" value="1"/>
</dbReference>
<dbReference type="RefSeq" id="WP_150040942.1">
    <property type="nucleotide sequence ID" value="NZ_OW485601.1"/>
</dbReference>
<dbReference type="InterPro" id="IPR000644">
    <property type="entry name" value="CBS_dom"/>
</dbReference>
<dbReference type="EMBL" id="VWPK01000016">
    <property type="protein sequence ID" value="KAA5611932.1"/>
    <property type="molecule type" value="Genomic_DNA"/>
</dbReference>
<dbReference type="PROSITE" id="PS51371">
    <property type="entry name" value="CBS"/>
    <property type="match status" value="2"/>
</dbReference>
<evidence type="ECO:0000256" key="6">
    <source>
        <dbReference type="ARBA" id="ARBA00022723"/>
    </source>
</evidence>
<dbReference type="SMART" id="SM00116">
    <property type="entry name" value="CBS"/>
    <property type="match status" value="2"/>
</dbReference>
<reference evidence="20 21" key="1">
    <citation type="submission" date="2019-09" db="EMBL/GenBank/DDBJ databases">
        <title>Genome sequence of Rhodovastum atsumiense, a diverse member of the Acetobacteraceae family of non-sulfur purple photosynthetic bacteria.</title>
        <authorList>
            <person name="Meyer T."/>
            <person name="Kyndt J."/>
        </authorList>
    </citation>
    <scope>NUCLEOTIDE SEQUENCE [LARGE SCALE GENOMIC DNA]</scope>
    <source>
        <strain evidence="20 21">DSM 21279</strain>
    </source>
</reference>
<comment type="cofactor">
    <cofactor evidence="14 16">
        <name>Zn(2+)</name>
        <dbReference type="ChEBI" id="CHEBI:29105"/>
    </cofactor>
    <text evidence="14 16">Binds 1 zinc ion per subunit.</text>
</comment>
<keyword evidence="4 14" id="KW-0645">Protease</keyword>
<evidence type="ECO:0000256" key="18">
    <source>
        <dbReference type="SAM" id="MobiDB-lite"/>
    </source>
</evidence>
<name>A0A5M6IUJ3_9PROT</name>
<keyword evidence="12 17" id="KW-0129">CBS domain</keyword>
<evidence type="ECO:0000256" key="11">
    <source>
        <dbReference type="ARBA" id="ARBA00023049"/>
    </source>
</evidence>
<keyword evidence="13 14" id="KW-0472">Membrane</keyword>
<accession>A0A5M6IUJ3</accession>
<dbReference type="GO" id="GO:0046872">
    <property type="term" value="F:metal ion binding"/>
    <property type="evidence" value="ECO:0007669"/>
    <property type="project" value="UniProtKB-UniRule"/>
</dbReference>
<evidence type="ECO:0000256" key="9">
    <source>
        <dbReference type="ARBA" id="ARBA00022833"/>
    </source>
</evidence>
<protein>
    <recommendedName>
        <fullName evidence="14">Zinc metalloprotease</fullName>
    </recommendedName>
</protein>
<comment type="subcellular location">
    <subcellularLocation>
        <location evidence="1">Cell membrane</location>
        <topology evidence="1">Multi-pass membrane protein</topology>
    </subcellularLocation>
</comment>
<comment type="caution">
    <text evidence="14">Lacks conserved residue(s) required for the propagation of feature annotation.</text>
</comment>
<keyword evidence="3" id="KW-1003">Cell membrane</keyword>
<evidence type="ECO:0000256" key="15">
    <source>
        <dbReference type="PIRSR" id="PIRSR006404-1"/>
    </source>
</evidence>
<feature type="transmembrane region" description="Helical" evidence="14">
    <location>
        <begin position="138"/>
        <end position="157"/>
    </location>
</feature>
<dbReference type="Proteomes" id="UP000325255">
    <property type="component" value="Unassembled WGS sequence"/>
</dbReference>
<evidence type="ECO:0000256" key="4">
    <source>
        <dbReference type="ARBA" id="ARBA00022670"/>
    </source>
</evidence>
<dbReference type="Pfam" id="PF02163">
    <property type="entry name" value="Peptidase_M50"/>
    <property type="match status" value="2"/>
</dbReference>
<evidence type="ECO:0000256" key="8">
    <source>
        <dbReference type="ARBA" id="ARBA00022801"/>
    </source>
</evidence>
<keyword evidence="9 14" id="KW-0862">Zinc</keyword>
<feature type="region of interest" description="Disordered" evidence="18">
    <location>
        <begin position="356"/>
        <end position="386"/>
    </location>
</feature>
<dbReference type="Pfam" id="PF00571">
    <property type="entry name" value="CBS"/>
    <property type="match status" value="2"/>
</dbReference>
<keyword evidence="5 14" id="KW-0812">Transmembrane</keyword>
<feature type="binding site" evidence="16">
    <location>
        <position position="58"/>
    </location>
    <ligand>
        <name>Zn(2+)</name>
        <dbReference type="ChEBI" id="CHEBI:29105"/>
        <note>catalytic</note>
    </ligand>
</feature>
<feature type="domain" description="CBS" evidence="19">
    <location>
        <begin position="237"/>
        <end position="294"/>
    </location>
</feature>
<organism evidence="20 21">
    <name type="scientific">Rhodovastum atsumiense</name>
    <dbReference type="NCBI Taxonomy" id="504468"/>
    <lineage>
        <taxon>Bacteria</taxon>
        <taxon>Pseudomonadati</taxon>
        <taxon>Pseudomonadota</taxon>
        <taxon>Alphaproteobacteria</taxon>
        <taxon>Acetobacterales</taxon>
        <taxon>Acetobacteraceae</taxon>
        <taxon>Rhodovastum</taxon>
    </lineage>
</organism>
<keyword evidence="8 14" id="KW-0378">Hydrolase</keyword>
<keyword evidence="10 14" id="KW-1133">Transmembrane helix</keyword>
<gene>
    <name evidence="20" type="ORF">F1189_11755</name>
</gene>
<evidence type="ECO:0000256" key="13">
    <source>
        <dbReference type="ARBA" id="ARBA00023136"/>
    </source>
</evidence>
<feature type="active site" evidence="15">
    <location>
        <position position="59"/>
    </location>
</feature>
<dbReference type="InterPro" id="IPR008915">
    <property type="entry name" value="Peptidase_M50"/>
</dbReference>
<evidence type="ECO:0000256" key="3">
    <source>
        <dbReference type="ARBA" id="ARBA00022475"/>
    </source>
</evidence>
<dbReference type="OrthoDB" id="9781963at2"/>
<feature type="transmembrane region" description="Helical" evidence="14">
    <location>
        <begin position="98"/>
        <end position="118"/>
    </location>
</feature>
<evidence type="ECO:0000256" key="16">
    <source>
        <dbReference type="PIRSR" id="PIRSR006404-2"/>
    </source>
</evidence>
<evidence type="ECO:0000256" key="2">
    <source>
        <dbReference type="ARBA" id="ARBA00007931"/>
    </source>
</evidence>
<comment type="caution">
    <text evidence="20">The sequence shown here is derived from an EMBL/GenBank/DDBJ whole genome shotgun (WGS) entry which is preliminary data.</text>
</comment>
<dbReference type="GO" id="GO:0008237">
    <property type="term" value="F:metallopeptidase activity"/>
    <property type="evidence" value="ECO:0007669"/>
    <property type="project" value="UniProtKB-UniRule"/>
</dbReference>
<keyword evidence="21" id="KW-1185">Reference proteome</keyword>
<keyword evidence="6 14" id="KW-0479">Metal-binding</keyword>
<keyword evidence="11 14" id="KW-0482">Metalloprotease</keyword>
<dbReference type="GO" id="GO:0005886">
    <property type="term" value="C:plasma membrane"/>
    <property type="evidence" value="ECO:0007669"/>
    <property type="project" value="UniProtKB-SubCell"/>
</dbReference>
<evidence type="ECO:0000256" key="12">
    <source>
        <dbReference type="ARBA" id="ARBA00023122"/>
    </source>
</evidence>
<feature type="transmembrane region" description="Helical" evidence="14">
    <location>
        <begin position="14"/>
        <end position="34"/>
    </location>
</feature>
<dbReference type="AlphaFoldDB" id="A0A5M6IUJ3"/>
<dbReference type="InterPro" id="IPR016483">
    <property type="entry name" value="UCP006404_Pept_M50_CBS"/>
</dbReference>
<feature type="transmembrane region" description="Helical" evidence="14">
    <location>
        <begin position="40"/>
        <end position="58"/>
    </location>
</feature>
<evidence type="ECO:0000256" key="7">
    <source>
        <dbReference type="ARBA" id="ARBA00022737"/>
    </source>
</evidence>
<evidence type="ECO:0000256" key="5">
    <source>
        <dbReference type="ARBA" id="ARBA00022692"/>
    </source>
</evidence>
<evidence type="ECO:0000313" key="20">
    <source>
        <dbReference type="EMBL" id="KAA5611932.1"/>
    </source>
</evidence>
<proteinExistence type="inferred from homology"/>
<dbReference type="CDD" id="cd04639">
    <property type="entry name" value="CBS_pair_peptidase_M50"/>
    <property type="match status" value="1"/>
</dbReference>
<comment type="similarity">
    <text evidence="2 14">Belongs to the peptidase M50B family.</text>
</comment>
<dbReference type="PANTHER" id="PTHR39188:SF3">
    <property type="entry name" value="STAGE IV SPORULATION PROTEIN FB"/>
    <property type="match status" value="1"/>
</dbReference>
<feature type="binding site" evidence="16">
    <location>
        <position position="160"/>
    </location>
    <ligand>
        <name>Zn(2+)</name>
        <dbReference type="ChEBI" id="CHEBI:29105"/>
        <note>catalytic</note>
    </ligand>
</feature>
<dbReference type="PANTHER" id="PTHR39188">
    <property type="entry name" value="MEMBRANE-ASSOCIATED ZINC METALLOPROTEASE M50B"/>
    <property type="match status" value="1"/>
</dbReference>
<sequence>MTWSFPIVTLKGTVIRLHVTFLLFLAWIAAAHYAQGGMSALVQGVAFTLLLFLSVVLHEFGHVLAARRYGVQTPDITLLPIGGVARLERIPERPVEELVVALAGPAVNLVIAVVLFLVLGGTLPEQSLQMHAQDAGLLARLAVANLFLVLFNLVPAFPMDGGRVLRALLAWRLGYGRATQIAASIGQGLAFALGVLGLFGNPILLFIGLFVWLGAASEAHAVQIREASRGIIAADAAVTQFESLSPMSRVEDAVQCLIRTTQHEFPVVDGGGRLRGVLTRDAMIRALREGGPDTPVIEVMVRDIPMVNHRTSLADALRLLQERQLPAVGVEDGGGRLVGLITPENVGEMMMVQAARNAGPGGGPGGTPPGLRNPWRAPDAGPTSPA</sequence>
<evidence type="ECO:0000256" key="1">
    <source>
        <dbReference type="ARBA" id="ARBA00004651"/>
    </source>
</evidence>
<evidence type="ECO:0000313" key="21">
    <source>
        <dbReference type="Proteomes" id="UP000325255"/>
    </source>
</evidence>
<dbReference type="CDD" id="cd06164">
    <property type="entry name" value="S2P-M50_SpoIVFB_CBS"/>
    <property type="match status" value="1"/>
</dbReference>